<dbReference type="RefSeq" id="WP_252849700.1">
    <property type="nucleotide sequence ID" value="NZ_BAPW01000047.1"/>
</dbReference>
<comment type="caution">
    <text evidence="1">The sequence shown here is derived from an EMBL/GenBank/DDBJ whole genome shotgun (WGS) entry which is preliminary data.</text>
</comment>
<protein>
    <submittedName>
        <fullName evidence="1">Uncharacterized protein</fullName>
    </submittedName>
</protein>
<proteinExistence type="predicted"/>
<dbReference type="EMBL" id="JAMXQU010000009">
    <property type="protein sequence ID" value="MCO6160639.1"/>
    <property type="molecule type" value="Genomic_DNA"/>
</dbReference>
<dbReference type="Proteomes" id="UP001523401">
    <property type="component" value="Unassembled WGS sequence"/>
</dbReference>
<reference evidence="1 2" key="1">
    <citation type="submission" date="2022-06" db="EMBL/GenBank/DDBJ databases">
        <title>Whole-genome of Asaia lannensis strain LMG 27011T.</title>
        <authorList>
            <person name="Sombolestani A."/>
        </authorList>
    </citation>
    <scope>NUCLEOTIDE SEQUENCE [LARGE SCALE GENOMIC DNA]</scope>
    <source>
        <strain evidence="1 2">NBRC 102526</strain>
    </source>
</reference>
<keyword evidence="2" id="KW-1185">Reference proteome</keyword>
<evidence type="ECO:0000313" key="1">
    <source>
        <dbReference type="EMBL" id="MCO6160639.1"/>
    </source>
</evidence>
<sequence length="59" mass="6561">MTDVRIRTCTMFAYRDIVVRCYAAGAELVRDHAVIGVSKGTTQAEIERDIDRMLDGGRG</sequence>
<organism evidence="1 2">
    <name type="scientific">Asaia lannensis NBRC 102526</name>
    <dbReference type="NCBI Taxonomy" id="1307926"/>
    <lineage>
        <taxon>Bacteria</taxon>
        <taxon>Pseudomonadati</taxon>
        <taxon>Pseudomonadota</taxon>
        <taxon>Alphaproteobacteria</taxon>
        <taxon>Acetobacterales</taxon>
        <taxon>Acetobacteraceae</taxon>
        <taxon>Asaia</taxon>
    </lineage>
</organism>
<accession>A0ABT1CIF0</accession>
<gene>
    <name evidence="1" type="ORF">NF685_11420</name>
</gene>
<evidence type="ECO:0000313" key="2">
    <source>
        <dbReference type="Proteomes" id="UP001523401"/>
    </source>
</evidence>
<name>A0ABT1CIF0_9PROT</name>